<proteinExistence type="predicted"/>
<evidence type="ECO:0000313" key="1">
    <source>
        <dbReference type="EMBL" id="KKM23932.1"/>
    </source>
</evidence>
<accession>A0A0F9I8R6</accession>
<dbReference type="AlphaFoldDB" id="A0A0F9I8R6"/>
<reference evidence="1" key="1">
    <citation type="journal article" date="2015" name="Nature">
        <title>Complex archaea that bridge the gap between prokaryotes and eukaryotes.</title>
        <authorList>
            <person name="Spang A."/>
            <person name="Saw J.H."/>
            <person name="Jorgensen S.L."/>
            <person name="Zaremba-Niedzwiedzka K."/>
            <person name="Martijn J."/>
            <person name="Lind A.E."/>
            <person name="van Eijk R."/>
            <person name="Schleper C."/>
            <person name="Guy L."/>
            <person name="Ettema T.J."/>
        </authorList>
    </citation>
    <scope>NUCLEOTIDE SEQUENCE</scope>
</reference>
<comment type="caution">
    <text evidence="1">The sequence shown here is derived from an EMBL/GenBank/DDBJ whole genome shotgun (WGS) entry which is preliminary data.</text>
</comment>
<name>A0A0F9I8R6_9ZZZZ</name>
<protein>
    <submittedName>
        <fullName evidence="1">Uncharacterized protein</fullName>
    </submittedName>
</protein>
<gene>
    <name evidence="1" type="ORF">LCGC14_1610260</name>
</gene>
<sequence>MPSGSVKERAIRHVAQVAMADLIGTSEPPEGTDDQYPFNAVAWRKSTRGVAGRG</sequence>
<organism evidence="1">
    <name type="scientific">marine sediment metagenome</name>
    <dbReference type="NCBI Taxonomy" id="412755"/>
    <lineage>
        <taxon>unclassified sequences</taxon>
        <taxon>metagenomes</taxon>
        <taxon>ecological metagenomes</taxon>
    </lineage>
</organism>
<dbReference type="EMBL" id="LAZR01013026">
    <property type="protein sequence ID" value="KKM23932.1"/>
    <property type="molecule type" value="Genomic_DNA"/>
</dbReference>